<comment type="catalytic activity">
    <reaction evidence="3">
        <text>2 GTP = 3',3'-c-di-GMP + 2 diphosphate</text>
        <dbReference type="Rhea" id="RHEA:24898"/>
        <dbReference type="ChEBI" id="CHEBI:33019"/>
        <dbReference type="ChEBI" id="CHEBI:37565"/>
        <dbReference type="ChEBI" id="CHEBI:58805"/>
        <dbReference type="EC" id="2.7.7.65"/>
    </reaction>
</comment>
<dbReference type="AlphaFoldDB" id="A0A859CU76"/>
<dbReference type="NCBIfam" id="TIGR00254">
    <property type="entry name" value="GGDEF"/>
    <property type="match status" value="1"/>
</dbReference>
<evidence type="ECO:0000256" key="3">
    <source>
        <dbReference type="ARBA" id="ARBA00034247"/>
    </source>
</evidence>
<reference evidence="5 6" key="1">
    <citation type="submission" date="2020-06" db="EMBL/GenBank/DDBJ databases">
        <authorList>
            <person name="Voronona O.L."/>
            <person name="Aksenova E.I."/>
            <person name="Kunda M.S."/>
            <person name="Semenov A.N."/>
            <person name="Ryzhova N."/>
        </authorList>
    </citation>
    <scope>NUCLEOTIDE SEQUENCE [LARGE SCALE GENOMIC DNA]</scope>
    <source>
        <strain evidence="5 6">MPKMM3633</strain>
    </source>
</reference>
<dbReference type="EC" id="2.7.7.65" evidence="2"/>
<sequence length="305" mass="35016">MENKNDNFKEKFLNYSPDEFPNGALVTNDSKIIVYVNSYFTTELLWKVDDIVGKNIDILLTKPSCIFFQSYIIPTLSHEKKCEEMQLTIFNARGIRIPITVNAAVGEDGYVYWSFFNSSKRDQLYDELIKARERLIETTDELKLLASIDDLTGLLNRREMKYQSNLALKDVLSEQHLAGLLILDIDHFKKINDTYGHLEGDRVLKKLGQLLISQSEKTDLVSRFGGEEFLIFRPNTNRDDMLLFCKKLHVLMADIVVGTISLKGSVGVSFFSERMTFDDVFTQADSALYNAKELGRNRTEIYSNN</sequence>
<dbReference type="PANTHER" id="PTHR45138:SF9">
    <property type="entry name" value="DIGUANYLATE CYCLASE DGCM-RELATED"/>
    <property type="match status" value="1"/>
</dbReference>
<dbReference type="InterPro" id="IPR035965">
    <property type="entry name" value="PAS-like_dom_sf"/>
</dbReference>
<dbReference type="GO" id="GO:0043709">
    <property type="term" value="P:cell adhesion involved in single-species biofilm formation"/>
    <property type="evidence" value="ECO:0007669"/>
    <property type="project" value="TreeGrafter"/>
</dbReference>
<dbReference type="FunFam" id="3.30.70.270:FF:000001">
    <property type="entry name" value="Diguanylate cyclase domain protein"/>
    <property type="match status" value="1"/>
</dbReference>
<evidence type="ECO:0000313" key="5">
    <source>
        <dbReference type="EMBL" id="QKK79806.1"/>
    </source>
</evidence>
<gene>
    <name evidence="5" type="ORF">MP3633_1071</name>
</gene>
<dbReference type="Pfam" id="PF00990">
    <property type="entry name" value="GGDEF"/>
    <property type="match status" value="1"/>
</dbReference>
<organism evidence="5 6">
    <name type="scientific">Marinomonas primoryensis</name>
    <dbReference type="NCBI Taxonomy" id="178399"/>
    <lineage>
        <taxon>Bacteria</taxon>
        <taxon>Pseudomonadati</taxon>
        <taxon>Pseudomonadota</taxon>
        <taxon>Gammaproteobacteria</taxon>
        <taxon>Oceanospirillales</taxon>
        <taxon>Oceanospirillaceae</taxon>
        <taxon>Marinomonas</taxon>
    </lineage>
</organism>
<dbReference type="CDD" id="cd01949">
    <property type="entry name" value="GGDEF"/>
    <property type="match status" value="1"/>
</dbReference>
<dbReference type="InterPro" id="IPR000160">
    <property type="entry name" value="GGDEF_dom"/>
</dbReference>
<dbReference type="GO" id="GO:0005886">
    <property type="term" value="C:plasma membrane"/>
    <property type="evidence" value="ECO:0007669"/>
    <property type="project" value="TreeGrafter"/>
</dbReference>
<dbReference type="SMART" id="SM00267">
    <property type="entry name" value="GGDEF"/>
    <property type="match status" value="1"/>
</dbReference>
<dbReference type="PROSITE" id="PS50887">
    <property type="entry name" value="GGDEF"/>
    <property type="match status" value="1"/>
</dbReference>
<dbReference type="SUPFAM" id="SSF55785">
    <property type="entry name" value="PYP-like sensor domain (PAS domain)"/>
    <property type="match status" value="1"/>
</dbReference>
<dbReference type="Gene3D" id="3.30.450.20">
    <property type="entry name" value="PAS domain"/>
    <property type="match status" value="1"/>
</dbReference>
<dbReference type="InterPro" id="IPR050469">
    <property type="entry name" value="Diguanylate_Cyclase"/>
</dbReference>
<evidence type="ECO:0000313" key="6">
    <source>
        <dbReference type="Proteomes" id="UP000509371"/>
    </source>
</evidence>
<proteinExistence type="predicted"/>
<evidence type="ECO:0000256" key="1">
    <source>
        <dbReference type="ARBA" id="ARBA00001946"/>
    </source>
</evidence>
<evidence type="ECO:0000256" key="2">
    <source>
        <dbReference type="ARBA" id="ARBA00012528"/>
    </source>
</evidence>
<accession>A0A859CU76</accession>
<name>A0A859CU76_9GAMM</name>
<dbReference type="Gene3D" id="3.30.70.270">
    <property type="match status" value="1"/>
</dbReference>
<dbReference type="EMBL" id="CP054301">
    <property type="protein sequence ID" value="QKK79806.1"/>
    <property type="molecule type" value="Genomic_DNA"/>
</dbReference>
<dbReference type="RefSeq" id="WP_176334735.1">
    <property type="nucleotide sequence ID" value="NZ_BAAAEF010000029.1"/>
</dbReference>
<dbReference type="GO" id="GO:1902201">
    <property type="term" value="P:negative regulation of bacterial-type flagellum-dependent cell motility"/>
    <property type="evidence" value="ECO:0007669"/>
    <property type="project" value="TreeGrafter"/>
</dbReference>
<feature type="domain" description="GGDEF" evidence="4">
    <location>
        <begin position="176"/>
        <end position="304"/>
    </location>
</feature>
<dbReference type="GO" id="GO:0052621">
    <property type="term" value="F:diguanylate cyclase activity"/>
    <property type="evidence" value="ECO:0007669"/>
    <property type="project" value="UniProtKB-EC"/>
</dbReference>
<dbReference type="InterPro" id="IPR029787">
    <property type="entry name" value="Nucleotide_cyclase"/>
</dbReference>
<dbReference type="SUPFAM" id="SSF55073">
    <property type="entry name" value="Nucleotide cyclase"/>
    <property type="match status" value="1"/>
</dbReference>
<dbReference type="InterPro" id="IPR043128">
    <property type="entry name" value="Rev_trsase/Diguanyl_cyclase"/>
</dbReference>
<protein>
    <recommendedName>
        <fullName evidence="2">diguanylate cyclase</fullName>
        <ecNumber evidence="2">2.7.7.65</ecNumber>
    </recommendedName>
</protein>
<dbReference type="PANTHER" id="PTHR45138">
    <property type="entry name" value="REGULATORY COMPONENTS OF SENSORY TRANSDUCTION SYSTEM"/>
    <property type="match status" value="1"/>
</dbReference>
<dbReference type="KEGG" id="mpri:MP3633_1071"/>
<dbReference type="Proteomes" id="UP000509371">
    <property type="component" value="Chromosome"/>
</dbReference>
<comment type="cofactor">
    <cofactor evidence="1">
        <name>Mg(2+)</name>
        <dbReference type="ChEBI" id="CHEBI:18420"/>
    </cofactor>
</comment>
<evidence type="ECO:0000259" key="4">
    <source>
        <dbReference type="PROSITE" id="PS50887"/>
    </source>
</evidence>